<evidence type="ECO:0000256" key="2">
    <source>
        <dbReference type="ARBA" id="ARBA00008598"/>
    </source>
</evidence>
<reference evidence="15" key="1">
    <citation type="submission" date="2023-10" db="EMBL/GenBank/DDBJ databases">
        <authorList>
            <person name="Sykes E.M.E."/>
            <person name="Khan I.U.H."/>
            <person name="Kumar A."/>
        </authorList>
    </citation>
    <scope>NUCLEOTIDE SEQUENCE</scope>
    <source>
        <strain evidence="15">IK5</strain>
    </source>
</reference>
<evidence type="ECO:0000313" key="15">
    <source>
        <dbReference type="EMBL" id="MDV4315109.1"/>
    </source>
</evidence>
<organism evidence="15 16">
    <name type="scientific">Acinetobacter indicus</name>
    <dbReference type="NCBI Taxonomy" id="756892"/>
    <lineage>
        <taxon>Bacteria</taxon>
        <taxon>Pseudomonadati</taxon>
        <taxon>Pseudomonadota</taxon>
        <taxon>Gammaproteobacteria</taxon>
        <taxon>Moraxellales</taxon>
        <taxon>Moraxellaceae</taxon>
        <taxon>Acinetobacter</taxon>
    </lineage>
</organism>
<sequence>MNENALELVCIGWLKELGYDCLEEVKVNPEENIKIRKSYTECILQSRLREAIERLNFDATNEEKELGFQKLNGFSANSMLVGNQKIYDWLRNGVPVEVKRDDGTIVVKRLKIFDFDGDNKYSVVRHMSIMGLKLARPDLILFVNGLPLVIIELSQSNDSELNIEKAYDQIQDLKSYIPQIFNFNLFNVITDGLQARYGSFTESFERFLPWRLLNESILDSQNEFEVLIKGLLNPKTLMDFFKGFVIYLDEDGVQPRKIIAQWHQYHDTKGLCQRLSSCFLSKEVGKKTVIWHTKGLGKTLKAIMFVINIRSLPEFNNPSVVIVTDHNVSENYWYKEFTSSSWSLRDIPQKAESRAVLKSYLDEVDAGGIFFAGINHFVIGENKVVDAVCTRSNIIVIWNEIHRSQSAFKAAPDNKLGYFENGVVQYMHTAFPNATHLGITATPISYVDTDVVFDLYVDKYDMIAAQKDGTNVPIGYEGRLLKFPIEKTEQQSLVNKDVEIFNGYMKILAKDFVKHWELRKEQMEGKAIFVAFSRHAAVELYNEVITIKPDWHHPDVDKGKIKVVMSCRVSDPEEFQPHRTTKTEREIIKNRLKNPDDELEVVIVRDMLLSGFNAPPVHTLYIYKLMKGYALMQAITRTSQVWRDKSNGLVVDYIGLQQNFKDAITQQDTEISDKEDKSPFYDSAKALKVLLDTLNAIRMEFYNGFDYKGYKTPTEAISLLLPAMEHLLQVNTKIDKQGRNSGITKYIDLVNKLTRVQSFVGTLPDAQKHKDEIAFFQAVKVGLIKLTYSGASQGQNKLGKEAVMRPIVGNGALVDGVQDIFQTLGLGAQNQSLLDENFLGEIQVMPTKKLAVEMILRLLNDQILARGRKNAIQGQEFTKKLYGVIQGYHGGSISTFKVIQLLIDLAREFNQSGAPSGMTDEEFAIYQILTENNAAIEDLGDSVLKALAFELTDKLRKSAIINWQNRKVSRAKMNAMVKFFMKKYSYSADNEIEVIEKILTQAELLADEWAFEV</sequence>
<keyword evidence="9" id="KW-0067">ATP-binding</keyword>
<dbReference type="GO" id="GO:0003677">
    <property type="term" value="F:DNA binding"/>
    <property type="evidence" value="ECO:0007669"/>
    <property type="project" value="UniProtKB-KW"/>
</dbReference>
<dbReference type="Proteomes" id="UP001284654">
    <property type="component" value="Unassembled WGS sequence"/>
</dbReference>
<evidence type="ECO:0000259" key="14">
    <source>
        <dbReference type="Pfam" id="PF22679"/>
    </source>
</evidence>
<accession>A0AAW8YWY8</accession>
<dbReference type="InterPro" id="IPR055180">
    <property type="entry name" value="HsdR_RecA-like_helicase_dom_2"/>
</dbReference>
<dbReference type="RefSeq" id="WP_317305722.1">
    <property type="nucleotide sequence ID" value="NZ_JAWJYY010000001.1"/>
</dbReference>
<gene>
    <name evidence="15" type="ORF">MSG88_04875</name>
</gene>
<dbReference type="PANTHER" id="PTHR30195">
    <property type="entry name" value="TYPE I SITE-SPECIFIC DEOXYRIBONUCLEASE PROTEIN SUBUNIT M AND R"/>
    <property type="match status" value="1"/>
</dbReference>
<evidence type="ECO:0000259" key="11">
    <source>
        <dbReference type="Pfam" id="PF04313"/>
    </source>
</evidence>
<dbReference type="Pfam" id="PF04313">
    <property type="entry name" value="HSDR_N"/>
    <property type="match status" value="1"/>
</dbReference>
<keyword evidence="6" id="KW-0680">Restriction system</keyword>
<dbReference type="SUPFAM" id="SSF52540">
    <property type="entry name" value="P-loop containing nucleoside triphosphate hydrolases"/>
    <property type="match status" value="2"/>
</dbReference>
<evidence type="ECO:0000256" key="3">
    <source>
        <dbReference type="ARBA" id="ARBA00012654"/>
    </source>
</evidence>
<dbReference type="InterPro" id="IPR051268">
    <property type="entry name" value="Type-I_R_enzyme_R_subunit"/>
</dbReference>
<dbReference type="Pfam" id="PF22679">
    <property type="entry name" value="T1R_D3-like"/>
    <property type="match status" value="1"/>
</dbReference>
<proteinExistence type="inferred from homology"/>
<comment type="catalytic activity">
    <reaction evidence="1">
        <text>Endonucleolytic cleavage of DNA to give random double-stranded fragments with terminal 5'-phosphates, ATP is simultaneously hydrolyzed.</text>
        <dbReference type="EC" id="3.1.21.3"/>
    </reaction>
</comment>
<dbReference type="EC" id="3.1.21.3" evidence="3"/>
<evidence type="ECO:0000256" key="6">
    <source>
        <dbReference type="ARBA" id="ARBA00022747"/>
    </source>
</evidence>
<dbReference type="GO" id="GO:0005524">
    <property type="term" value="F:ATP binding"/>
    <property type="evidence" value="ECO:0007669"/>
    <property type="project" value="UniProtKB-KW"/>
</dbReference>
<feature type="domain" description="Restriction endonuclease type I HsdR second RecA-like helicase" evidence="14">
    <location>
        <begin position="585"/>
        <end position="653"/>
    </location>
</feature>
<evidence type="ECO:0000259" key="12">
    <source>
        <dbReference type="Pfam" id="PF11867"/>
    </source>
</evidence>
<dbReference type="Gene3D" id="3.40.50.300">
    <property type="entry name" value="P-loop containing nucleotide triphosphate hydrolases"/>
    <property type="match status" value="2"/>
</dbReference>
<protein>
    <recommendedName>
        <fullName evidence="3">type I site-specific deoxyribonuclease</fullName>
        <ecNumber evidence="3">3.1.21.3</ecNumber>
    </recommendedName>
</protein>
<evidence type="ECO:0000259" key="13">
    <source>
        <dbReference type="Pfam" id="PF18766"/>
    </source>
</evidence>
<dbReference type="GO" id="GO:0009035">
    <property type="term" value="F:type I site-specific deoxyribonuclease activity"/>
    <property type="evidence" value="ECO:0007669"/>
    <property type="project" value="UniProtKB-EC"/>
</dbReference>
<evidence type="ECO:0000313" key="16">
    <source>
        <dbReference type="Proteomes" id="UP001284654"/>
    </source>
</evidence>
<dbReference type="InterPro" id="IPR027417">
    <property type="entry name" value="P-loop_NTPase"/>
</dbReference>
<dbReference type="Gene3D" id="3.90.1570.50">
    <property type="match status" value="1"/>
</dbReference>
<keyword evidence="7" id="KW-0255">Endonuclease</keyword>
<evidence type="ECO:0000256" key="10">
    <source>
        <dbReference type="ARBA" id="ARBA00023125"/>
    </source>
</evidence>
<evidence type="ECO:0000256" key="9">
    <source>
        <dbReference type="ARBA" id="ARBA00022840"/>
    </source>
</evidence>
<keyword evidence="8" id="KW-0378">Hydrolase</keyword>
<dbReference type="InterPro" id="IPR021810">
    <property type="entry name" value="T1RH-like_C"/>
</dbReference>
<feature type="domain" description="SWI2/SNF2 ATPase" evidence="13">
    <location>
        <begin position="263"/>
        <end position="493"/>
    </location>
</feature>
<comment type="caution">
    <text evidence="15">The sequence shown here is derived from an EMBL/GenBank/DDBJ whole genome shotgun (WGS) entry which is preliminary data.</text>
</comment>
<name>A0AAW8YWY8_9GAMM</name>
<evidence type="ECO:0000256" key="4">
    <source>
        <dbReference type="ARBA" id="ARBA00022722"/>
    </source>
</evidence>
<dbReference type="Pfam" id="PF11867">
    <property type="entry name" value="T1RH-like_C"/>
    <property type="match status" value="1"/>
</dbReference>
<dbReference type="InterPro" id="IPR007409">
    <property type="entry name" value="Restrct_endonuc_type1_HsdR_N"/>
</dbReference>
<dbReference type="GO" id="GO:0009307">
    <property type="term" value="P:DNA restriction-modification system"/>
    <property type="evidence" value="ECO:0007669"/>
    <property type="project" value="UniProtKB-KW"/>
</dbReference>
<dbReference type="PANTHER" id="PTHR30195:SF15">
    <property type="entry name" value="TYPE I RESTRICTION ENZYME HINDI ENDONUCLEASE SUBUNIT"/>
    <property type="match status" value="1"/>
</dbReference>
<dbReference type="EMBL" id="JAWJYY010000001">
    <property type="protein sequence ID" value="MDV4315109.1"/>
    <property type="molecule type" value="Genomic_DNA"/>
</dbReference>
<keyword evidence="5" id="KW-0547">Nucleotide-binding</keyword>
<evidence type="ECO:0000256" key="8">
    <source>
        <dbReference type="ARBA" id="ARBA00022801"/>
    </source>
</evidence>
<feature type="domain" description="Type I restriction enzyme HindI endonuclease subunit-like C-terminal" evidence="12">
    <location>
        <begin position="674"/>
        <end position="1007"/>
    </location>
</feature>
<dbReference type="AlphaFoldDB" id="A0AAW8YWY8"/>
<evidence type="ECO:0000256" key="1">
    <source>
        <dbReference type="ARBA" id="ARBA00000851"/>
    </source>
</evidence>
<dbReference type="Pfam" id="PF18766">
    <property type="entry name" value="SWI2_SNF2"/>
    <property type="match status" value="1"/>
</dbReference>
<evidence type="ECO:0000256" key="5">
    <source>
        <dbReference type="ARBA" id="ARBA00022741"/>
    </source>
</evidence>
<evidence type="ECO:0000256" key="7">
    <source>
        <dbReference type="ARBA" id="ARBA00022759"/>
    </source>
</evidence>
<feature type="domain" description="Restriction endonuclease type I HsdR N-terminal" evidence="11">
    <location>
        <begin position="1"/>
        <end position="205"/>
    </location>
</feature>
<comment type="similarity">
    <text evidence="2">Belongs to the HsdR family.</text>
</comment>
<keyword evidence="10" id="KW-0238">DNA-binding</keyword>
<dbReference type="CDD" id="cd22332">
    <property type="entry name" value="HsdR_N"/>
    <property type="match status" value="1"/>
</dbReference>
<keyword evidence="4" id="KW-0540">Nuclease</keyword>
<dbReference type="InterPro" id="IPR040980">
    <property type="entry name" value="SWI2_SNF2"/>
</dbReference>